<proteinExistence type="predicted"/>
<evidence type="ECO:0000313" key="3">
    <source>
        <dbReference type="Proteomes" id="UP001595704"/>
    </source>
</evidence>
<protein>
    <submittedName>
        <fullName evidence="2">Uncharacterized protein</fullName>
    </submittedName>
</protein>
<dbReference type="EMBL" id="JBHRYC010000018">
    <property type="protein sequence ID" value="MFC3636047.1"/>
    <property type="molecule type" value="Genomic_DNA"/>
</dbReference>
<evidence type="ECO:0000313" key="2">
    <source>
        <dbReference type="EMBL" id="MFC3636047.1"/>
    </source>
</evidence>
<dbReference type="Proteomes" id="UP001595704">
    <property type="component" value="Unassembled WGS sequence"/>
</dbReference>
<evidence type="ECO:0000256" key="1">
    <source>
        <dbReference type="SAM" id="MobiDB-lite"/>
    </source>
</evidence>
<name>A0ABV7UC76_9HYPH</name>
<feature type="region of interest" description="Disordered" evidence="1">
    <location>
        <begin position="194"/>
        <end position="226"/>
    </location>
</feature>
<accession>A0ABV7UC76</accession>
<organism evidence="2 3">
    <name type="scientific">Camelimonas fluminis</name>
    <dbReference type="NCBI Taxonomy" id="1576911"/>
    <lineage>
        <taxon>Bacteria</taxon>
        <taxon>Pseudomonadati</taxon>
        <taxon>Pseudomonadota</taxon>
        <taxon>Alphaproteobacteria</taxon>
        <taxon>Hyphomicrobiales</taxon>
        <taxon>Chelatococcaceae</taxon>
        <taxon>Camelimonas</taxon>
    </lineage>
</organism>
<gene>
    <name evidence="2" type="ORF">ACFONL_01410</name>
</gene>
<comment type="caution">
    <text evidence="2">The sequence shown here is derived from an EMBL/GenBank/DDBJ whole genome shotgun (WGS) entry which is preliminary data.</text>
</comment>
<reference evidence="3" key="1">
    <citation type="journal article" date="2019" name="Int. J. Syst. Evol. Microbiol.">
        <title>The Global Catalogue of Microorganisms (GCM) 10K type strain sequencing project: providing services to taxonomists for standard genome sequencing and annotation.</title>
        <authorList>
            <consortium name="The Broad Institute Genomics Platform"/>
            <consortium name="The Broad Institute Genome Sequencing Center for Infectious Disease"/>
            <person name="Wu L."/>
            <person name="Ma J."/>
        </authorList>
    </citation>
    <scope>NUCLEOTIDE SEQUENCE [LARGE SCALE GENOMIC DNA]</scope>
    <source>
        <strain evidence="3">KCTC 42282</strain>
    </source>
</reference>
<dbReference type="RefSeq" id="WP_191321187.1">
    <property type="nucleotide sequence ID" value="NZ_BNCG01000049.1"/>
</dbReference>
<sequence length="245" mass="26947">MRTVSETRLLQETLRSFFMRVNGWNGERYDARAYALAREVTKIFQEAEDTTTDQPPLPPDTLCDREVPRKAASYARLAGICRRINWHNVGDPAMDDDQTKDAMIELTAWLFDDCGIKNPFSIEPAPETGAENSLLRIAVARIIEPRRFLLPNQQSHEHGAFNDDPTMPSRTSVIRKADDIIALISGYTLHGAQPGIQAPVGPPARVPEASSVADPDPAPRPNWPNLAVDSAAVTIAAAGKRQPDG</sequence>
<keyword evidence="3" id="KW-1185">Reference proteome</keyword>